<keyword evidence="2" id="KW-1185">Reference proteome</keyword>
<accession>A0A0R1LPT2</accession>
<dbReference type="EMBL" id="AZDV01000028">
    <property type="protein sequence ID" value="KRK94050.1"/>
    <property type="molecule type" value="Genomic_DNA"/>
</dbReference>
<reference evidence="1 2" key="1">
    <citation type="journal article" date="2015" name="Genome Announc.">
        <title>Expanding the biotechnology potential of lactobacilli through comparative genomics of 213 strains and associated genera.</title>
        <authorList>
            <person name="Sun Z."/>
            <person name="Harris H.M."/>
            <person name="McCann A."/>
            <person name="Guo C."/>
            <person name="Argimon S."/>
            <person name="Zhang W."/>
            <person name="Yang X."/>
            <person name="Jeffery I.B."/>
            <person name="Cooney J.C."/>
            <person name="Kagawa T.F."/>
            <person name="Liu W."/>
            <person name="Song Y."/>
            <person name="Salvetti E."/>
            <person name="Wrobel A."/>
            <person name="Rasinkangas P."/>
            <person name="Parkhill J."/>
            <person name="Rea M.C."/>
            <person name="O'Sullivan O."/>
            <person name="Ritari J."/>
            <person name="Douillard F.P."/>
            <person name="Paul Ross R."/>
            <person name="Yang R."/>
            <person name="Briner A.E."/>
            <person name="Felis G.E."/>
            <person name="de Vos W.M."/>
            <person name="Barrangou R."/>
            <person name="Klaenhammer T.R."/>
            <person name="Caufield P.W."/>
            <person name="Cui Y."/>
            <person name="Zhang H."/>
            <person name="O'Toole P.W."/>
        </authorList>
    </citation>
    <scope>NUCLEOTIDE SEQUENCE [LARGE SCALE GENOMIC DNA]</scope>
    <source>
        <strain evidence="1 2">DSM 19394</strain>
    </source>
</reference>
<dbReference type="PATRIC" id="fig|1423715.3.peg.1415"/>
<evidence type="ECO:0000313" key="1">
    <source>
        <dbReference type="EMBL" id="KRK94050.1"/>
    </source>
</evidence>
<protein>
    <submittedName>
        <fullName evidence="1">Uncharacterized protein</fullName>
    </submittedName>
</protein>
<gene>
    <name evidence="1" type="ORF">FD25_GL001380</name>
</gene>
<dbReference type="RefSeq" id="WP_057732624.1">
    <property type="nucleotide sequence ID" value="NZ_AZDV01000028.1"/>
</dbReference>
<dbReference type="STRING" id="1423715.FD25_GL001380"/>
<dbReference type="AlphaFoldDB" id="A0A0R1LPT2"/>
<sequence length="59" mass="6872">MDLVSYLHDEINFLTEQMNEAEKDKNSSMRFLCDARIEEAKHLLNKIEAGDITQLTKTE</sequence>
<comment type="caution">
    <text evidence="1">The sequence shown here is derived from an EMBL/GenBank/DDBJ whole genome shotgun (WGS) entry which is preliminary data.</text>
</comment>
<proteinExistence type="predicted"/>
<dbReference type="Proteomes" id="UP000051955">
    <property type="component" value="Unassembled WGS sequence"/>
</dbReference>
<evidence type="ECO:0000313" key="2">
    <source>
        <dbReference type="Proteomes" id="UP000051955"/>
    </source>
</evidence>
<dbReference type="OrthoDB" id="9866787at2"/>
<name>A0A0R1LPT2_9LACO</name>
<organism evidence="1 2">
    <name type="scientific">Levilactobacillus acidifarinae DSM 19394 = JCM 15949</name>
    <dbReference type="NCBI Taxonomy" id="1423715"/>
    <lineage>
        <taxon>Bacteria</taxon>
        <taxon>Bacillati</taxon>
        <taxon>Bacillota</taxon>
        <taxon>Bacilli</taxon>
        <taxon>Lactobacillales</taxon>
        <taxon>Lactobacillaceae</taxon>
        <taxon>Levilactobacillus</taxon>
    </lineage>
</organism>